<protein>
    <recommendedName>
        <fullName evidence="1">NurA domain-containing protein</fullName>
    </recommendedName>
</protein>
<feature type="domain" description="NurA" evidence="1">
    <location>
        <begin position="82"/>
        <end position="352"/>
    </location>
</feature>
<gene>
    <name evidence="2" type="ORF">METZ01_LOCUS145253</name>
</gene>
<dbReference type="SMART" id="SM00933">
    <property type="entry name" value="NurA"/>
    <property type="match status" value="1"/>
</dbReference>
<sequence length="396" mass="44474">MGLELNKLSEQVNKMGATVASRSAEIEARLPKARATLEKITNNDPVLEKKIERALSMNWTGAIPTSEPVHEVFPCPKHPDRANVAAADGSQVYPDRHGIAIYYLINTGSIIFRHGLDEAPICSSYPSLFYEDHDLYPNEVLIPSSLVNARRDIAELRELAQIAEREIKTAPTLLMLDNGLLLYLGLQTAEHRQSEEILGEYLETLGEIESTNACISGVIDRPRAANVLRLLRLYDMENDMFNTDELRSLGNYSQLTDRMLFGTLQPGERSAIFVNASPQNLERYIPMGQKIMFYYVNAGTRDQSVILRVEIPEWVANQPEQLSLTHSGIVEQARFGNGYPYVLIRSHELAVVSWTERGHLDEMVGGSMRRSGLSAVISRKAQGKQWTNSAKRRYGQ</sequence>
<accession>A0A381ZT81</accession>
<evidence type="ECO:0000313" key="2">
    <source>
        <dbReference type="EMBL" id="SVA92399.1"/>
    </source>
</evidence>
<name>A0A381ZT81_9ZZZZ</name>
<evidence type="ECO:0000259" key="1">
    <source>
        <dbReference type="SMART" id="SM00933"/>
    </source>
</evidence>
<dbReference type="AlphaFoldDB" id="A0A381ZT81"/>
<dbReference type="Pfam" id="PF09376">
    <property type="entry name" value="NurA"/>
    <property type="match status" value="1"/>
</dbReference>
<proteinExistence type="predicted"/>
<reference evidence="2" key="1">
    <citation type="submission" date="2018-05" db="EMBL/GenBank/DDBJ databases">
        <authorList>
            <person name="Lanie J.A."/>
            <person name="Ng W.-L."/>
            <person name="Kazmierczak K.M."/>
            <person name="Andrzejewski T.M."/>
            <person name="Davidsen T.M."/>
            <person name="Wayne K.J."/>
            <person name="Tettelin H."/>
            <person name="Glass J.I."/>
            <person name="Rusch D."/>
            <person name="Podicherti R."/>
            <person name="Tsui H.-C.T."/>
            <person name="Winkler M.E."/>
        </authorList>
    </citation>
    <scope>NUCLEOTIDE SEQUENCE</scope>
</reference>
<dbReference type="EMBL" id="UINC01022547">
    <property type="protein sequence ID" value="SVA92399.1"/>
    <property type="molecule type" value="Genomic_DNA"/>
</dbReference>
<dbReference type="InterPro" id="IPR018977">
    <property type="entry name" value="NurA_domain"/>
</dbReference>
<organism evidence="2">
    <name type="scientific">marine metagenome</name>
    <dbReference type="NCBI Taxonomy" id="408172"/>
    <lineage>
        <taxon>unclassified sequences</taxon>
        <taxon>metagenomes</taxon>
        <taxon>ecological metagenomes</taxon>
    </lineage>
</organism>